<keyword evidence="1" id="KW-0812">Transmembrane</keyword>
<dbReference type="OrthoDB" id="7652287at2"/>
<organism evidence="2 3">
    <name type="scientific">Salibaculum griseiflavum</name>
    <dbReference type="NCBI Taxonomy" id="1914409"/>
    <lineage>
        <taxon>Bacteria</taxon>
        <taxon>Pseudomonadati</taxon>
        <taxon>Pseudomonadota</taxon>
        <taxon>Alphaproteobacteria</taxon>
        <taxon>Rhodobacterales</taxon>
        <taxon>Roseobacteraceae</taxon>
        <taxon>Salibaculum</taxon>
    </lineage>
</organism>
<keyword evidence="1" id="KW-0472">Membrane</keyword>
<dbReference type="Proteomes" id="UP000245293">
    <property type="component" value="Unassembled WGS sequence"/>
</dbReference>
<reference evidence="3" key="1">
    <citation type="submission" date="2018-05" db="EMBL/GenBank/DDBJ databases">
        <authorList>
            <person name="Du Z."/>
            <person name="Wang X."/>
        </authorList>
    </citation>
    <scope>NUCLEOTIDE SEQUENCE [LARGE SCALE GENOMIC DNA]</scope>
    <source>
        <strain evidence="3">WDS4C29</strain>
    </source>
</reference>
<protein>
    <submittedName>
        <fullName evidence="2">Uncharacterized protein</fullName>
    </submittedName>
</protein>
<sequence>MYHYPRRVENYTVPFLWMVGVILFMAFWTIASLFGFFWVVLAAASCDLGLRVLKAQIMARRRVRNG</sequence>
<comment type="caution">
    <text evidence="2">The sequence shown here is derived from an EMBL/GenBank/DDBJ whole genome shotgun (WGS) entry which is preliminary data.</text>
</comment>
<evidence type="ECO:0000313" key="2">
    <source>
        <dbReference type="EMBL" id="PWG16193.1"/>
    </source>
</evidence>
<proteinExistence type="predicted"/>
<keyword evidence="1" id="KW-1133">Transmembrane helix</keyword>
<evidence type="ECO:0000313" key="3">
    <source>
        <dbReference type="Proteomes" id="UP000245293"/>
    </source>
</evidence>
<accession>A0A2V1P0W9</accession>
<dbReference type="EMBL" id="QETF01000016">
    <property type="protein sequence ID" value="PWG16193.1"/>
    <property type="molecule type" value="Genomic_DNA"/>
</dbReference>
<dbReference type="RefSeq" id="WP_109389411.1">
    <property type="nucleotide sequence ID" value="NZ_QETF01000016.1"/>
</dbReference>
<gene>
    <name evidence="2" type="ORF">DFK10_12690</name>
</gene>
<dbReference type="AlphaFoldDB" id="A0A2V1P0W9"/>
<feature type="transmembrane region" description="Helical" evidence="1">
    <location>
        <begin position="12"/>
        <end position="30"/>
    </location>
</feature>
<keyword evidence="3" id="KW-1185">Reference proteome</keyword>
<evidence type="ECO:0000256" key="1">
    <source>
        <dbReference type="SAM" id="Phobius"/>
    </source>
</evidence>
<name>A0A2V1P0W9_9RHOB</name>
<feature type="transmembrane region" description="Helical" evidence="1">
    <location>
        <begin position="36"/>
        <end position="53"/>
    </location>
</feature>